<comment type="caution">
    <text evidence="2">The sequence shown here is derived from an EMBL/GenBank/DDBJ whole genome shotgun (WGS) entry which is preliminary data.</text>
</comment>
<sequence>MEVVTIMSTYSNDLRRKVLTAYLHQEGSKRALARRFAVSLRFVRDLLKRYRVPLLFVINS</sequence>
<dbReference type="AlphaFoldDB" id="A0A4R2LCG3"/>
<evidence type="ECO:0000313" key="3">
    <source>
        <dbReference type="Proteomes" id="UP000295765"/>
    </source>
</evidence>
<protein>
    <submittedName>
        <fullName evidence="2">Helix-turn-helix protein</fullName>
    </submittedName>
</protein>
<dbReference type="SUPFAM" id="SSF46689">
    <property type="entry name" value="Homeodomain-like"/>
    <property type="match status" value="1"/>
</dbReference>
<dbReference type="Pfam" id="PF13518">
    <property type="entry name" value="HTH_28"/>
    <property type="match status" value="1"/>
</dbReference>
<evidence type="ECO:0000313" key="2">
    <source>
        <dbReference type="EMBL" id="TCO80538.1"/>
    </source>
</evidence>
<keyword evidence="3" id="KW-1185">Reference proteome</keyword>
<gene>
    <name evidence="2" type="ORF">EV699_11316</name>
</gene>
<evidence type="ECO:0000259" key="1">
    <source>
        <dbReference type="Pfam" id="PF13518"/>
    </source>
</evidence>
<proteinExistence type="predicted"/>
<accession>A0A4R2LCG3</accession>
<organism evidence="2 3">
    <name type="scientific">Plasticicumulans lactativorans</name>
    <dbReference type="NCBI Taxonomy" id="1133106"/>
    <lineage>
        <taxon>Bacteria</taxon>
        <taxon>Pseudomonadati</taxon>
        <taxon>Pseudomonadota</taxon>
        <taxon>Gammaproteobacteria</taxon>
        <taxon>Candidatus Competibacteraceae</taxon>
        <taxon>Plasticicumulans</taxon>
    </lineage>
</organism>
<dbReference type="Proteomes" id="UP000295765">
    <property type="component" value="Unassembled WGS sequence"/>
</dbReference>
<dbReference type="EMBL" id="SLWY01000013">
    <property type="protein sequence ID" value="TCO80538.1"/>
    <property type="molecule type" value="Genomic_DNA"/>
</dbReference>
<dbReference type="InterPro" id="IPR055247">
    <property type="entry name" value="InsJ-like_HTH"/>
</dbReference>
<dbReference type="InterPro" id="IPR009057">
    <property type="entry name" value="Homeodomain-like_sf"/>
</dbReference>
<feature type="domain" description="Insertion element IS150 protein InsJ-like helix-turn-helix" evidence="1">
    <location>
        <begin position="15"/>
        <end position="51"/>
    </location>
</feature>
<name>A0A4R2LCG3_9GAMM</name>
<reference evidence="2 3" key="1">
    <citation type="submission" date="2019-03" db="EMBL/GenBank/DDBJ databases">
        <title>Genomic Encyclopedia of Type Strains, Phase IV (KMG-IV): sequencing the most valuable type-strain genomes for metagenomic binning, comparative biology and taxonomic classification.</title>
        <authorList>
            <person name="Goeker M."/>
        </authorList>
    </citation>
    <scope>NUCLEOTIDE SEQUENCE [LARGE SCALE GENOMIC DNA]</scope>
    <source>
        <strain evidence="2 3">DSM 25287</strain>
    </source>
</reference>